<evidence type="ECO:0000313" key="2">
    <source>
        <dbReference type="Proteomes" id="UP000322000"/>
    </source>
</evidence>
<feature type="transmembrane region" description="Helical" evidence="1">
    <location>
        <begin position="232"/>
        <end position="256"/>
    </location>
</feature>
<dbReference type="PANTHER" id="PTHR12242">
    <property type="entry name" value="OS02G0130600 PROTEIN-RELATED"/>
    <property type="match status" value="1"/>
</dbReference>
<protein>
    <submittedName>
        <fullName evidence="3">Protein rolling stone-like isoform X1</fullName>
    </submittedName>
</protein>
<dbReference type="InterPro" id="IPR049352">
    <property type="entry name" value="Rost"/>
</dbReference>
<feature type="transmembrane region" description="Helical" evidence="1">
    <location>
        <begin position="163"/>
        <end position="180"/>
    </location>
</feature>
<feature type="transmembrane region" description="Helical" evidence="1">
    <location>
        <begin position="83"/>
        <end position="107"/>
    </location>
</feature>
<dbReference type="PANTHER" id="PTHR12242:SF1">
    <property type="entry name" value="MYND-TYPE DOMAIN-CONTAINING PROTEIN"/>
    <property type="match status" value="1"/>
</dbReference>
<keyword evidence="1" id="KW-1133">Transmembrane helix</keyword>
<keyword evidence="1" id="KW-0472">Membrane</keyword>
<dbReference type="OrthoDB" id="419711at2759"/>
<feature type="transmembrane region" description="Helical" evidence="1">
    <location>
        <begin position="119"/>
        <end position="143"/>
    </location>
</feature>
<evidence type="ECO:0000256" key="1">
    <source>
        <dbReference type="SAM" id="Phobius"/>
    </source>
</evidence>
<dbReference type="Proteomes" id="UP000322000">
    <property type="component" value="Chromosome 16"/>
</dbReference>
<dbReference type="InParanoid" id="A0A7E5WE70"/>
<keyword evidence="2" id="KW-1185">Reference proteome</keyword>
<evidence type="ECO:0000313" key="3">
    <source>
        <dbReference type="RefSeq" id="XP_026738975.1"/>
    </source>
</evidence>
<organism evidence="2 3">
    <name type="scientific">Trichoplusia ni</name>
    <name type="common">Cabbage looper</name>
    <dbReference type="NCBI Taxonomy" id="7111"/>
    <lineage>
        <taxon>Eukaryota</taxon>
        <taxon>Metazoa</taxon>
        <taxon>Ecdysozoa</taxon>
        <taxon>Arthropoda</taxon>
        <taxon>Hexapoda</taxon>
        <taxon>Insecta</taxon>
        <taxon>Pterygota</taxon>
        <taxon>Neoptera</taxon>
        <taxon>Endopterygota</taxon>
        <taxon>Lepidoptera</taxon>
        <taxon>Glossata</taxon>
        <taxon>Ditrysia</taxon>
        <taxon>Noctuoidea</taxon>
        <taxon>Noctuidae</taxon>
        <taxon>Plusiinae</taxon>
        <taxon>Trichoplusia</taxon>
    </lineage>
</organism>
<name>A0A7E5WE70_TRINI</name>
<dbReference type="AlphaFoldDB" id="A0A7E5WE70"/>
<dbReference type="GO" id="GO:0016020">
    <property type="term" value="C:membrane"/>
    <property type="evidence" value="ECO:0007669"/>
    <property type="project" value="TreeGrafter"/>
</dbReference>
<reference evidence="3" key="1">
    <citation type="submission" date="2025-08" db="UniProtKB">
        <authorList>
            <consortium name="RefSeq"/>
        </authorList>
    </citation>
    <scope>IDENTIFICATION</scope>
</reference>
<keyword evidence="1" id="KW-0812">Transmembrane</keyword>
<sequence length="278" mass="31758">MARFQKYLKNEFQTQNFVLGHDNVTDFYVTCWQSNSSARWRSSSSLPLMCIRTLIFTGCLSTWIASMVITVPSTSAGSWFIFMTHWGVMLNTFTSGFAVLVSVMVILNGPTDSNFGLPWYVKVYWALINISLTIAIFITLFYWILLAGFTDEYDYGMDPVLDVFVHAINSVFMVVLLIFSRHPMRMLHFYFPLIVGIIYLLFTVIFHFAGGISPFGESWIYPMLDWAQPGQTLLLMFGSAIMFIVLHALVVGISVLRDAVTKRWTDSTVLNISDDRYN</sequence>
<dbReference type="GeneID" id="113501876"/>
<proteinExistence type="predicted"/>
<dbReference type="RefSeq" id="XP_026738975.1">
    <property type="nucleotide sequence ID" value="XM_026883174.1"/>
</dbReference>
<dbReference type="Pfam" id="PF21534">
    <property type="entry name" value="Rost"/>
    <property type="match status" value="1"/>
</dbReference>
<dbReference type="KEGG" id="tnl:113501876"/>
<dbReference type="FunCoup" id="A0A7E5WE70">
    <property type="interactions" value="52"/>
</dbReference>
<feature type="transmembrane region" description="Helical" evidence="1">
    <location>
        <begin position="49"/>
        <end position="71"/>
    </location>
</feature>
<feature type="transmembrane region" description="Helical" evidence="1">
    <location>
        <begin position="187"/>
        <end position="212"/>
    </location>
</feature>
<accession>A0A7E5WE70</accession>
<gene>
    <name evidence="3" type="primary">LOC113501876</name>
</gene>